<dbReference type="GO" id="GO:0005886">
    <property type="term" value="C:plasma membrane"/>
    <property type="evidence" value="ECO:0007669"/>
    <property type="project" value="UniProtKB-SubCell"/>
</dbReference>
<sequence length="280" mass="31313">MIFPFIINALFSIDAVQRLDGQVREIPENSTRLEFASKRLLQHWNYILPFSSTFTIFCTVDFVIGSLPRAFIISIITVFSHALSRQFNDLNEEGLARITSNGCEIVDQSFWIRLVQKHDALTDLVSKFDDFLSPLIFVTYLTSLYLICMQLLRALSSATGQNGTELTLGLSPFIYNLSFFVEVFLLYSMSISAALLNDHAHKIGMVLKKCPTEQLTAAVTRLENRVNCGPKIGFSGLGCFVITKPFLLTIANAVITLEIVLLQAQVSQPVFSLKKQLESG</sequence>
<feature type="transmembrane region" description="Helical" evidence="8">
    <location>
        <begin position="131"/>
        <end position="153"/>
    </location>
</feature>
<evidence type="ECO:0000313" key="10">
    <source>
        <dbReference type="Proteomes" id="UP000094527"/>
    </source>
</evidence>
<evidence type="ECO:0000313" key="9">
    <source>
        <dbReference type="EMBL" id="ODM95318.1"/>
    </source>
</evidence>
<dbReference type="GO" id="GO:0050916">
    <property type="term" value="P:sensory perception of sweet taste"/>
    <property type="evidence" value="ECO:0007669"/>
    <property type="project" value="UniProtKB-ARBA"/>
</dbReference>
<name>A0A1D2MR01_ORCCI</name>
<dbReference type="GO" id="GO:0008527">
    <property type="term" value="F:taste receptor activity"/>
    <property type="evidence" value="ECO:0007669"/>
    <property type="project" value="InterPro"/>
</dbReference>
<accession>A0A1D2MR01</accession>
<evidence type="ECO:0000256" key="2">
    <source>
        <dbReference type="ARBA" id="ARBA00005327"/>
    </source>
</evidence>
<organism evidence="9 10">
    <name type="scientific">Orchesella cincta</name>
    <name type="common">Springtail</name>
    <name type="synonym">Podura cincta</name>
    <dbReference type="NCBI Taxonomy" id="48709"/>
    <lineage>
        <taxon>Eukaryota</taxon>
        <taxon>Metazoa</taxon>
        <taxon>Ecdysozoa</taxon>
        <taxon>Arthropoda</taxon>
        <taxon>Hexapoda</taxon>
        <taxon>Collembola</taxon>
        <taxon>Entomobryomorpha</taxon>
        <taxon>Entomobryoidea</taxon>
        <taxon>Orchesellidae</taxon>
        <taxon>Orchesellinae</taxon>
        <taxon>Orchesella</taxon>
    </lineage>
</organism>
<protein>
    <submittedName>
        <fullName evidence="9">Gustatory receptor for sugar taste 64b</fullName>
    </submittedName>
</protein>
<comment type="caution">
    <text evidence="9">The sequence shown here is derived from an EMBL/GenBank/DDBJ whole genome shotgun (WGS) entry which is preliminary data.</text>
</comment>
<dbReference type="Pfam" id="PF06151">
    <property type="entry name" value="Trehalose_recp"/>
    <property type="match status" value="1"/>
</dbReference>
<proteinExistence type="inferred from homology"/>
<evidence type="ECO:0000256" key="1">
    <source>
        <dbReference type="ARBA" id="ARBA00004651"/>
    </source>
</evidence>
<gene>
    <name evidence="9" type="ORF">Ocin01_11348</name>
</gene>
<comment type="similarity">
    <text evidence="2">Belongs to the insect chemoreceptor superfamily. Gustatory receptor (GR) family. Gr5a subfamily.</text>
</comment>
<keyword evidence="10" id="KW-1185">Reference proteome</keyword>
<dbReference type="EMBL" id="LJIJ01000685">
    <property type="protein sequence ID" value="ODM95318.1"/>
    <property type="molecule type" value="Genomic_DNA"/>
</dbReference>
<dbReference type="OrthoDB" id="5800391at2759"/>
<dbReference type="AlphaFoldDB" id="A0A1D2MR01"/>
<keyword evidence="4 8" id="KW-0812">Transmembrane</keyword>
<keyword evidence="7 9" id="KW-0675">Receptor</keyword>
<dbReference type="STRING" id="48709.A0A1D2MR01"/>
<dbReference type="PANTHER" id="PTHR21421">
    <property type="entry name" value="GUSTATORY RECEPTOR"/>
    <property type="match status" value="1"/>
</dbReference>
<keyword evidence="5 8" id="KW-1133">Transmembrane helix</keyword>
<dbReference type="PANTHER" id="PTHR21421:SF29">
    <property type="entry name" value="GUSTATORY RECEPTOR 5A FOR TREHALOSE-RELATED"/>
    <property type="match status" value="1"/>
</dbReference>
<keyword evidence="3" id="KW-1003">Cell membrane</keyword>
<keyword evidence="6 8" id="KW-0472">Membrane</keyword>
<dbReference type="Proteomes" id="UP000094527">
    <property type="component" value="Unassembled WGS sequence"/>
</dbReference>
<dbReference type="OMA" id="SENIWRE"/>
<dbReference type="InterPro" id="IPR009318">
    <property type="entry name" value="Gustatory_rcpt"/>
</dbReference>
<evidence type="ECO:0000256" key="8">
    <source>
        <dbReference type="SAM" id="Phobius"/>
    </source>
</evidence>
<evidence type="ECO:0000256" key="6">
    <source>
        <dbReference type="ARBA" id="ARBA00023136"/>
    </source>
</evidence>
<evidence type="ECO:0000256" key="3">
    <source>
        <dbReference type="ARBA" id="ARBA00022475"/>
    </source>
</evidence>
<comment type="subcellular location">
    <subcellularLocation>
        <location evidence="1">Cell membrane</location>
        <topology evidence="1">Multi-pass membrane protein</topology>
    </subcellularLocation>
</comment>
<evidence type="ECO:0000256" key="4">
    <source>
        <dbReference type="ARBA" id="ARBA00022692"/>
    </source>
</evidence>
<feature type="transmembrane region" description="Helical" evidence="8">
    <location>
        <begin position="173"/>
        <end position="196"/>
    </location>
</feature>
<evidence type="ECO:0000256" key="7">
    <source>
        <dbReference type="ARBA" id="ARBA00023170"/>
    </source>
</evidence>
<feature type="transmembrane region" description="Helical" evidence="8">
    <location>
        <begin position="46"/>
        <end position="64"/>
    </location>
</feature>
<reference evidence="9 10" key="1">
    <citation type="journal article" date="2016" name="Genome Biol. Evol.">
        <title>Gene Family Evolution Reflects Adaptation to Soil Environmental Stressors in the Genome of the Collembolan Orchesella cincta.</title>
        <authorList>
            <person name="Faddeeva-Vakhrusheva A."/>
            <person name="Derks M.F."/>
            <person name="Anvar S.Y."/>
            <person name="Agamennone V."/>
            <person name="Suring W."/>
            <person name="Smit S."/>
            <person name="van Straalen N.M."/>
            <person name="Roelofs D."/>
        </authorList>
    </citation>
    <scope>NUCLEOTIDE SEQUENCE [LARGE SCALE GENOMIC DNA]</scope>
    <source>
        <tissue evidence="9">Mixed pool</tissue>
    </source>
</reference>
<evidence type="ECO:0000256" key="5">
    <source>
        <dbReference type="ARBA" id="ARBA00022989"/>
    </source>
</evidence>